<dbReference type="Proteomes" id="UP000829817">
    <property type="component" value="Chromosome"/>
</dbReference>
<proteinExistence type="predicted"/>
<sequence length="85" mass="9552">MRGFLFLEMQMPGKKRSKIGHLARLFNAADAFSGAKSIRKSNGQDTLKALQDILFCWFVSVVHAFPGIKVPDKRMAGKLWCVKVI</sequence>
<evidence type="ECO:0000313" key="2">
    <source>
        <dbReference type="Proteomes" id="UP000829817"/>
    </source>
</evidence>
<protein>
    <submittedName>
        <fullName evidence="1">Uncharacterized protein</fullName>
    </submittedName>
</protein>
<keyword evidence="2" id="KW-1185">Reference proteome</keyword>
<organism evidence="1 2">
    <name type="scientific">Uruburuella testudinis</name>
    <dbReference type="NCBI Taxonomy" id="1282863"/>
    <lineage>
        <taxon>Bacteria</taxon>
        <taxon>Pseudomonadati</taxon>
        <taxon>Pseudomonadota</taxon>
        <taxon>Betaproteobacteria</taxon>
        <taxon>Neisseriales</taxon>
        <taxon>Neisseriaceae</taxon>
        <taxon>Uruburuella</taxon>
    </lineage>
</organism>
<dbReference type="EMBL" id="CP091508">
    <property type="protein sequence ID" value="UOO82662.1"/>
    <property type="molecule type" value="Genomic_DNA"/>
</dbReference>
<accession>A0ABY4DYH6</accession>
<name>A0ABY4DYH6_9NEIS</name>
<gene>
    <name evidence="1" type="ORF">LVJ83_04155</name>
</gene>
<dbReference type="RefSeq" id="WP_244786596.1">
    <property type="nucleotide sequence ID" value="NZ_CP091508.1"/>
</dbReference>
<reference evidence="1 2" key="1">
    <citation type="journal article" date="2022" name="Res Sq">
        <title>Evolution of multicellular longitudinally dividing oral cavity symbionts (Neisseriaceae).</title>
        <authorList>
            <person name="Nyongesa S."/>
            <person name="Weber P."/>
            <person name="Bernet E."/>
            <person name="Pullido F."/>
            <person name="Nieckarz M."/>
            <person name="Delaby M."/>
            <person name="Nieves C."/>
            <person name="Viehboeck T."/>
            <person name="Krause N."/>
            <person name="Rivera-Millot A."/>
            <person name="Nakamura A."/>
            <person name="Vischer N."/>
            <person name="VanNieuwenhze M."/>
            <person name="Brun Y."/>
            <person name="Cava F."/>
            <person name="Bulgheresi S."/>
            <person name="Veyrier F."/>
        </authorList>
    </citation>
    <scope>NUCLEOTIDE SEQUENCE [LARGE SCALE GENOMIC DNA]</scope>
    <source>
        <strain evidence="1 2">CCUG 63373m</strain>
    </source>
</reference>
<evidence type="ECO:0000313" key="1">
    <source>
        <dbReference type="EMBL" id="UOO82662.1"/>
    </source>
</evidence>